<evidence type="ECO:0000313" key="2">
    <source>
        <dbReference type="EMBL" id="PSL47137.1"/>
    </source>
</evidence>
<organism evidence="2 3">
    <name type="scientific">Saccharothrix carnea</name>
    <dbReference type="NCBI Taxonomy" id="1280637"/>
    <lineage>
        <taxon>Bacteria</taxon>
        <taxon>Bacillati</taxon>
        <taxon>Actinomycetota</taxon>
        <taxon>Actinomycetes</taxon>
        <taxon>Pseudonocardiales</taxon>
        <taxon>Pseudonocardiaceae</taxon>
        <taxon>Saccharothrix</taxon>
    </lineage>
</organism>
<dbReference type="Pfam" id="PF14028">
    <property type="entry name" value="Lant_dehydr_C"/>
    <property type="match status" value="1"/>
</dbReference>
<dbReference type="OrthoDB" id="70280at2"/>
<name>A0A2P8HLP6_SACCR</name>
<comment type="caution">
    <text evidence="2">The sequence shown here is derived from an EMBL/GenBank/DDBJ whole genome shotgun (WGS) entry which is preliminary data.</text>
</comment>
<reference evidence="2 3" key="1">
    <citation type="submission" date="2018-03" db="EMBL/GenBank/DDBJ databases">
        <title>Genomic Encyclopedia of Type Strains, Phase III (KMG-III): the genomes of soil and plant-associated and newly described type strains.</title>
        <authorList>
            <person name="Whitman W."/>
        </authorList>
    </citation>
    <scope>NUCLEOTIDE SEQUENCE [LARGE SCALE GENOMIC DNA]</scope>
    <source>
        <strain evidence="2 3">CGMCC 4.7097</strain>
    </source>
</reference>
<dbReference type="EMBL" id="PYAX01000025">
    <property type="protein sequence ID" value="PSL47137.1"/>
    <property type="molecule type" value="Genomic_DNA"/>
</dbReference>
<protein>
    <submittedName>
        <fullName evidence="2">Lantibiotic biosynthesis dehydratase-like protein</fullName>
    </submittedName>
</protein>
<accession>A0A2P8HLP6</accession>
<sequence>MTDVVCYYYDPVKIPLLRDAVLPALAEARAAGAEGHLERHWLHGPHVRVRMDGPDDVVQAVADRLRAHLAQRPSTVDITATELLARSRRNGVTELVRPPYEPIHPDNTVVVEPTDTTSVRELHGSDVLVDLRTRTLRLGVAAVREAVATDRTSAGRVELALTAMAAHASRYPGGLVTGYHSFLSHLEDFLTVNDPDGVLRARFEELWRRNADKAVATVRAVHDGALDTEWTTWTVRSRELIEEVYDRGELPTVYNQSHGEVALELGDEKAIRRWHRDHRTDFSEYHRAVQRVDLDHPLFQRPVTVYRFGTNMLYQLLVVCDVTPVERYLAAKLLAEAAQRITGVTWSTQLAELSEVGR</sequence>
<dbReference type="AlphaFoldDB" id="A0A2P8HLP6"/>
<dbReference type="InterPro" id="IPR023809">
    <property type="entry name" value="Thiopep_bacteriocin_synth_dom"/>
</dbReference>
<feature type="domain" description="Thiopeptide-type bacteriocin biosynthesis" evidence="1">
    <location>
        <begin position="9"/>
        <end position="244"/>
    </location>
</feature>
<dbReference type="Proteomes" id="UP000241118">
    <property type="component" value="Unassembled WGS sequence"/>
</dbReference>
<evidence type="ECO:0000313" key="3">
    <source>
        <dbReference type="Proteomes" id="UP000241118"/>
    </source>
</evidence>
<evidence type="ECO:0000259" key="1">
    <source>
        <dbReference type="Pfam" id="PF14028"/>
    </source>
</evidence>
<proteinExistence type="predicted"/>
<keyword evidence="3" id="KW-1185">Reference proteome</keyword>
<dbReference type="RefSeq" id="WP_106620217.1">
    <property type="nucleotide sequence ID" value="NZ_PYAX01000025.1"/>
</dbReference>
<gene>
    <name evidence="2" type="ORF">B0I31_12544</name>
</gene>